<evidence type="ECO:0000259" key="2">
    <source>
        <dbReference type="PROSITE" id="PS51717"/>
    </source>
</evidence>
<dbReference type="PROSITE" id="PS51717">
    <property type="entry name" value="G_VLIG"/>
    <property type="match status" value="1"/>
</dbReference>
<name>A0A815GN45_9BILA</name>
<keyword evidence="1" id="KW-0175">Coiled coil</keyword>
<evidence type="ECO:0000256" key="1">
    <source>
        <dbReference type="SAM" id="Coils"/>
    </source>
</evidence>
<organism evidence="3 5">
    <name type="scientific">Didymodactylos carnosus</name>
    <dbReference type="NCBI Taxonomy" id="1234261"/>
    <lineage>
        <taxon>Eukaryota</taxon>
        <taxon>Metazoa</taxon>
        <taxon>Spiralia</taxon>
        <taxon>Gnathifera</taxon>
        <taxon>Rotifera</taxon>
        <taxon>Eurotatoria</taxon>
        <taxon>Bdelloidea</taxon>
        <taxon>Philodinida</taxon>
        <taxon>Philodinidae</taxon>
        <taxon>Didymodactylos</taxon>
    </lineage>
</organism>
<dbReference type="Proteomes" id="UP000663829">
    <property type="component" value="Unassembled WGS sequence"/>
</dbReference>
<accession>A0A815GN45</accession>
<feature type="non-terminal residue" evidence="3">
    <location>
        <position position="1"/>
    </location>
</feature>
<dbReference type="EMBL" id="CAJNOQ010014412">
    <property type="protein sequence ID" value="CAF1341150.1"/>
    <property type="molecule type" value="Genomic_DNA"/>
</dbReference>
<reference evidence="3" key="1">
    <citation type="submission" date="2021-02" db="EMBL/GenBank/DDBJ databases">
        <authorList>
            <person name="Nowell W R."/>
        </authorList>
    </citation>
    <scope>NUCLEOTIDE SEQUENCE</scope>
</reference>
<dbReference type="PANTHER" id="PTHR22796">
    <property type="entry name" value="URG4-RELATED"/>
    <property type="match status" value="1"/>
</dbReference>
<gene>
    <name evidence="3" type="ORF">GPM918_LOCUS30438</name>
    <name evidence="4" type="ORF">SRO942_LOCUS31047</name>
</gene>
<keyword evidence="5" id="KW-1185">Reference proteome</keyword>
<dbReference type="InterPro" id="IPR030383">
    <property type="entry name" value="G_VLIG_dom"/>
</dbReference>
<dbReference type="Gene3D" id="3.40.50.300">
    <property type="entry name" value="P-loop containing nucleotide triphosphate hydrolases"/>
    <property type="match status" value="1"/>
</dbReference>
<protein>
    <recommendedName>
        <fullName evidence="2">VLIG-type G domain-containing protein</fullName>
    </recommendedName>
</protein>
<evidence type="ECO:0000313" key="5">
    <source>
        <dbReference type="Proteomes" id="UP000663829"/>
    </source>
</evidence>
<evidence type="ECO:0000313" key="3">
    <source>
        <dbReference type="EMBL" id="CAF1341150.1"/>
    </source>
</evidence>
<dbReference type="OrthoDB" id="1597724at2759"/>
<dbReference type="InterPro" id="IPR027417">
    <property type="entry name" value="P-loop_NTPase"/>
</dbReference>
<dbReference type="EMBL" id="CAJOBC010058807">
    <property type="protein sequence ID" value="CAF4201978.1"/>
    <property type="molecule type" value="Genomic_DNA"/>
</dbReference>
<evidence type="ECO:0000313" key="4">
    <source>
        <dbReference type="EMBL" id="CAF4201978.1"/>
    </source>
</evidence>
<feature type="domain" description="VLIG-type G" evidence="2">
    <location>
        <begin position="710"/>
        <end position="832"/>
    </location>
</feature>
<dbReference type="SUPFAM" id="SSF52540">
    <property type="entry name" value="P-loop containing nucleoside triphosphate hydrolases"/>
    <property type="match status" value="1"/>
</dbReference>
<dbReference type="GO" id="GO:0005525">
    <property type="term" value="F:GTP binding"/>
    <property type="evidence" value="ECO:0007669"/>
    <property type="project" value="InterPro"/>
</dbReference>
<dbReference type="Proteomes" id="UP000681722">
    <property type="component" value="Unassembled WGS sequence"/>
</dbReference>
<comment type="caution">
    <text evidence="3">The sequence shown here is derived from an EMBL/GenBank/DDBJ whole genome shotgun (WGS) entry which is preliminary data.</text>
</comment>
<feature type="coiled-coil region" evidence="1">
    <location>
        <begin position="566"/>
        <end position="641"/>
    </location>
</feature>
<proteinExistence type="predicted"/>
<sequence length="1365" mass="158753">MRYCIAVKYRKTEKDPMKETGTKDIDIRLLLKPKNTVHSQHIDNNYFQSEEVDLFRLWSNYLCPNENSEFRASDHEELDSCFNTIIDRPLDELLLLKNVLESKSLKPYILDSLKRYHALYDILDVFSACSLVDDFNKLKTLQKKIIEQFLTIAETVTSRILLVSTIESMSEESQRYLGNFIQRNDLPLPLSYYTFDSTKQTIQYKINFNLLLETMCLTHNRFVLQLGSSSATGCGKTSLLQYLFNIRVKSLNTNGNLSFRTGCIDTLFAKMNYNENSPVQSERSSNISTRMSSENSYFIFDVHGTMNCAVNEEIITVIQQYSSFQILYVTEDDLNDHQFLPLVMNYSKTTQAKPTIIVIFDKKFDDKSTSSDTIIKRFKQLYAAEKWKHVFWLTVPIFHAAIASVAINKENILSRWSKRIRKSLSDIMLTLQPIIHQQPVCRSIFAVQNYFLRIKLKLFEYPSVVTFPIETKSKTLFDHLDDNTQNLLLTTPVSYLQSTIKTCQRKLDEKFDESIKRKKDWCDQKLRDIHSISEYSQFFIDLLTHYTYIELLMTERYLEQWRSKYVTGLNDEITETKNHATQYQDEIKNIEKKNSVYQNPAVNQAEAENCTNQLRLLQKGFKDCTRKLQQLEEKLTNVDLTIGLYCDEILALYDYPPALLSQSTNLIHNLTKAMVHLMYKGYAFHILRGRPLHCKNELLNLCMKYLQRQNRSPYVITVIGEQSSAKSSLLNSTFGCNFRVSAGRCTIGIYLSVVQWKSETIIILDTEGLLSLEEADSIFDNQMVSMAMLSSHMVLINQRGDVLANLQALIGISFYAKLQIGSADIKPKLMFVLRDQKDFENKQIFYSQLAKLKENLYRSAKFLKSSIDEELDIKANHVLLMPDAFANDVTYGITLSWRNQLFPEKIFSLRNIIAESLFTTKTSKPPYANMEHFYSSISSNWDAIDNLGQNLLDCKSLHDISIKKELQDIASEIIDKKNDELINDSEEQITEILANVTNDSAVTTLFETYNKHFTNELNDNCNHKVQEAIVDFKNRTELSCYSPDIKEKIEKIIEPTIMFTRDFVQRGFEDKLHEVAKKQLIPVAQDKLIREAQKAFDENHENISQLLNKLEIAYKNIKTDCQNHLKSFEEPPENITKKIIKYYTTIVKSESNRHSHLKSSIYTRLSPLSVDKYNTGCSKFNSHWTEINNSFVRPSTSDIRNRRTATQKVTGFFTKSNNQDELWLQLINTVSWFKKFKDKDKDQKNLRRILSSIWNEILPELQHKVCLLIKDDNYSSFDQQNVRALLNYIENANDSKVLRDHAEYINFHSLLDDFAIISLKLLIEEAIKAEKRKNAEQLKQTLTEIESWKKNLTHQYECIKSSNDQ</sequence>
<dbReference type="PANTHER" id="PTHR22796:SF1">
    <property type="entry name" value="VWFA DOMAIN-CONTAINING PROTEIN"/>
    <property type="match status" value="1"/>
</dbReference>
<dbReference type="Pfam" id="PF25683">
    <property type="entry name" value="URGCP_GTPase"/>
    <property type="match status" value="1"/>
</dbReference>